<evidence type="ECO:0000256" key="1">
    <source>
        <dbReference type="SAM" id="MobiDB-lite"/>
    </source>
</evidence>
<feature type="compositionally biased region" description="Polar residues" evidence="1">
    <location>
        <begin position="26"/>
        <end position="37"/>
    </location>
</feature>
<proteinExistence type="predicted"/>
<dbReference type="Proteomes" id="UP000242519">
    <property type="component" value="Unassembled WGS sequence"/>
</dbReference>
<gene>
    <name evidence="2" type="ORF">B2J93_7090</name>
</gene>
<dbReference type="EMBL" id="MZNU01000179">
    <property type="protein sequence ID" value="OWP03221.1"/>
    <property type="molecule type" value="Genomic_DNA"/>
</dbReference>
<keyword evidence="3" id="KW-1185">Reference proteome</keyword>
<reference evidence="2 3" key="1">
    <citation type="submission" date="2017-04" db="EMBL/GenBank/DDBJ databases">
        <title>Draft genome sequence of Marssonina coronaria NL1: causal agent of apple blotch.</title>
        <authorList>
            <person name="Cheng Q."/>
        </authorList>
    </citation>
    <scope>NUCLEOTIDE SEQUENCE [LARGE SCALE GENOMIC DNA]</scope>
    <source>
        <strain evidence="2 3">NL1</strain>
    </source>
</reference>
<dbReference type="AlphaFoldDB" id="A0A218Z550"/>
<protein>
    <submittedName>
        <fullName evidence="2">Beta-lactamase</fullName>
    </submittedName>
</protein>
<dbReference type="InParanoid" id="A0A218Z550"/>
<organism evidence="2 3">
    <name type="scientific">Diplocarpon coronariae</name>
    <dbReference type="NCBI Taxonomy" id="2795749"/>
    <lineage>
        <taxon>Eukaryota</taxon>
        <taxon>Fungi</taxon>
        <taxon>Dikarya</taxon>
        <taxon>Ascomycota</taxon>
        <taxon>Pezizomycotina</taxon>
        <taxon>Leotiomycetes</taxon>
        <taxon>Helotiales</taxon>
        <taxon>Drepanopezizaceae</taxon>
        <taxon>Diplocarpon</taxon>
    </lineage>
</organism>
<comment type="caution">
    <text evidence="2">The sequence shown here is derived from an EMBL/GenBank/DDBJ whole genome shotgun (WGS) entry which is preliminary data.</text>
</comment>
<evidence type="ECO:0000313" key="3">
    <source>
        <dbReference type="Proteomes" id="UP000242519"/>
    </source>
</evidence>
<feature type="region of interest" description="Disordered" evidence="1">
    <location>
        <begin position="22"/>
        <end position="45"/>
    </location>
</feature>
<evidence type="ECO:0000313" key="2">
    <source>
        <dbReference type="EMBL" id="OWP03221.1"/>
    </source>
</evidence>
<name>A0A218Z550_9HELO</name>
<accession>A0A218Z550</accession>
<sequence>MQSNPGCEPFCLSVARPAHLPDGSVLRSQTSRTSGPASQPERMGSRQLYRSRMISLIATGFEGSAGLPMANYLRFVQRAVFAPVGGHAARAGPRGQFADVGTPFGNSALFLEHGIASTWAPSVGWGTRG</sequence>